<keyword evidence="2" id="KW-1185">Reference proteome</keyword>
<sequence length="232" mass="26477">MEFNLPFRPLNDGTESGSAFPFSSLSLPLRPSQQEDGVRLAHLLPQHHHRLSPYSQLLPSDPAAISRPTRRSVIWNRSRRIDGVSWKLRRSGRTRRSAYWGNFLEHCVTPDLQPRRIEGGHRLTVHEPDEAPIPVTQWVEPLLRCLVRLAQATPDYLAYAQRLMRYQVTDRWNGDEPQLSEELRYARELLVQDVRAILIYVKDVEIGADVKPGACSVCGDSDDAEAQPEPIL</sequence>
<proteinExistence type="predicted"/>
<dbReference type="EMBL" id="MU006099">
    <property type="protein sequence ID" value="KAF2837486.1"/>
    <property type="molecule type" value="Genomic_DNA"/>
</dbReference>
<reference evidence="1" key="1">
    <citation type="journal article" date="2020" name="Stud. Mycol.">
        <title>101 Dothideomycetes genomes: a test case for predicting lifestyles and emergence of pathogens.</title>
        <authorList>
            <person name="Haridas S."/>
            <person name="Albert R."/>
            <person name="Binder M."/>
            <person name="Bloem J."/>
            <person name="Labutti K."/>
            <person name="Salamov A."/>
            <person name="Andreopoulos B."/>
            <person name="Baker S."/>
            <person name="Barry K."/>
            <person name="Bills G."/>
            <person name="Bluhm B."/>
            <person name="Cannon C."/>
            <person name="Castanera R."/>
            <person name="Culley D."/>
            <person name="Daum C."/>
            <person name="Ezra D."/>
            <person name="Gonzalez J."/>
            <person name="Henrissat B."/>
            <person name="Kuo A."/>
            <person name="Liang C."/>
            <person name="Lipzen A."/>
            <person name="Lutzoni F."/>
            <person name="Magnuson J."/>
            <person name="Mondo S."/>
            <person name="Nolan M."/>
            <person name="Ohm R."/>
            <person name="Pangilinan J."/>
            <person name="Park H.-J."/>
            <person name="Ramirez L."/>
            <person name="Alfaro M."/>
            <person name="Sun H."/>
            <person name="Tritt A."/>
            <person name="Yoshinaga Y."/>
            <person name="Zwiers L.-H."/>
            <person name="Turgeon B."/>
            <person name="Goodwin S."/>
            <person name="Spatafora J."/>
            <person name="Crous P."/>
            <person name="Grigoriev I."/>
        </authorList>
    </citation>
    <scope>NUCLEOTIDE SEQUENCE</scope>
    <source>
        <strain evidence="1">CBS 101060</strain>
    </source>
</reference>
<dbReference type="AlphaFoldDB" id="A0A9P4S7W6"/>
<evidence type="ECO:0000313" key="1">
    <source>
        <dbReference type="EMBL" id="KAF2837486.1"/>
    </source>
</evidence>
<organism evidence="1 2">
    <name type="scientific">Patellaria atrata CBS 101060</name>
    <dbReference type="NCBI Taxonomy" id="1346257"/>
    <lineage>
        <taxon>Eukaryota</taxon>
        <taxon>Fungi</taxon>
        <taxon>Dikarya</taxon>
        <taxon>Ascomycota</taxon>
        <taxon>Pezizomycotina</taxon>
        <taxon>Dothideomycetes</taxon>
        <taxon>Dothideomycetes incertae sedis</taxon>
        <taxon>Patellariales</taxon>
        <taxon>Patellariaceae</taxon>
        <taxon>Patellaria</taxon>
    </lineage>
</organism>
<comment type="caution">
    <text evidence="1">The sequence shown here is derived from an EMBL/GenBank/DDBJ whole genome shotgun (WGS) entry which is preliminary data.</text>
</comment>
<protein>
    <submittedName>
        <fullName evidence="1">Uncharacterized protein</fullName>
    </submittedName>
</protein>
<evidence type="ECO:0000313" key="2">
    <source>
        <dbReference type="Proteomes" id="UP000799429"/>
    </source>
</evidence>
<accession>A0A9P4S7W6</accession>
<gene>
    <name evidence="1" type="ORF">M501DRAFT_986303</name>
</gene>
<name>A0A9P4S7W6_9PEZI</name>
<dbReference type="Proteomes" id="UP000799429">
    <property type="component" value="Unassembled WGS sequence"/>
</dbReference>